<comment type="similarity">
    <text evidence="1">Belongs to the VgrG protein family.</text>
</comment>
<evidence type="ECO:0000313" key="6">
    <source>
        <dbReference type="Proteomes" id="UP000506160"/>
    </source>
</evidence>
<feature type="domain" description="Gp5/Type VI secretion system Vgr protein OB-fold" evidence="2">
    <location>
        <begin position="410"/>
        <end position="476"/>
    </location>
</feature>
<sequence length="857" mass="95978">MIESDLLTPMSSSTTSNAYILKITNKHLPFSILSINGTASLNQPWRYEIVVTSSDAQIQVDAILAQHATLTFQPPSRPILLNTLSSLTPPTLPRTLYGVITEFSQIAVNRQEARYKLVLEPRLALLKLHHYSAIYQNQSVIAVVEQVLRKHGFTGIDYRLDLRDTYPMREFITQWQESDLAFIQRILADIGVWLRFETDNEHNCEVVIISDNQQGFAEGGVITYQPPSGTDDSGTHSVWDLQLQSKMVPQSVQVQNYNYRQANSDHLAQVNSQPDDNTTEGNHYLYGEHYQKKGDIDTPESGTWYATLRHQQYISQQRIITGKSNQYNLTPGQRIIINHAPLAQDISQGLIILSTHGTGNRSDSYQLTFTAIPFNQLKPYRPPVLPMPRINGTLPARVTSPDNDTYGYIDTQGRYRVKFNFDLNEWQRGQESLWLRLAKPYAGETYGFHFPLIDGTEVAIAFTQGNPNRPYIAYALHNSVHPDPISTKNKHRNVIRTPANNKLRMDDKRGQEHIKLATEYGKTQLNLGHIVDQQKNPRGEGFELRTDKWGTISANSGLYLTTTTAPKAKDKQLDMQQVITQLENALSIAKSLQQTADNANAYPADIESQRQLTQSLTNLSQNGLLAYAEQGIGLTSPENIQLSSGNTTTLTAQANTDISSLKKITLAAGEALSFFAHKMGIKLFASKGKVEIQAQNDALALMAKDNLTIDSVNGETTLTAEKGITLLSGGSYIKISQQGIELGTENPIRLKCSLIQKMGQKSQRYEPRYLPAFCDRNYSLSLDFRDSDLSPMANVPYKIKFIGGKVIEGVLDENGYAYHESVPLEKGTVTYHLPDPLPETAWGDYQPLLTELQKINE</sequence>
<dbReference type="EMBL" id="AWGA01000042">
    <property type="protein sequence ID" value="TEA27390.1"/>
    <property type="molecule type" value="Genomic_DNA"/>
</dbReference>
<dbReference type="Proteomes" id="UP000506160">
    <property type="component" value="Unassembled WGS sequence"/>
</dbReference>
<dbReference type="SUPFAM" id="SSF69255">
    <property type="entry name" value="gp5 N-terminal domain-like"/>
    <property type="match status" value="1"/>
</dbReference>
<comment type="caution">
    <text evidence="5">The sequence shown here is derived from an EMBL/GenBank/DDBJ whole genome shotgun (WGS) entry which is preliminary data.</text>
</comment>
<evidence type="ECO:0000256" key="1">
    <source>
        <dbReference type="ARBA" id="ARBA00005558"/>
    </source>
</evidence>
<dbReference type="AlphaFoldDB" id="A0AB94ID90"/>
<dbReference type="Pfam" id="PF13296">
    <property type="entry name" value="T6SS_Vgr"/>
    <property type="match status" value="1"/>
</dbReference>
<feature type="domain" description="DUF2345" evidence="3">
    <location>
        <begin position="613"/>
        <end position="757"/>
    </location>
</feature>
<dbReference type="InterPro" id="IPR006531">
    <property type="entry name" value="Gp5/Vgr_OB"/>
</dbReference>
<dbReference type="NCBIfam" id="TIGR01646">
    <property type="entry name" value="vgr_GE"/>
    <property type="match status" value="1"/>
</dbReference>
<evidence type="ECO:0000259" key="4">
    <source>
        <dbReference type="Pfam" id="PF13296"/>
    </source>
</evidence>
<dbReference type="Gene3D" id="3.55.50.10">
    <property type="entry name" value="Baseplate protein-like domains"/>
    <property type="match status" value="1"/>
</dbReference>
<dbReference type="InterPro" id="IPR018769">
    <property type="entry name" value="VgrG2_DUF2345"/>
</dbReference>
<dbReference type="Pfam" id="PF05954">
    <property type="entry name" value="Phage_GPD"/>
    <property type="match status" value="1"/>
</dbReference>
<dbReference type="RefSeq" id="WP_051318593.1">
    <property type="nucleotide sequence ID" value="NZ_AWGA01000042.1"/>
</dbReference>
<dbReference type="InterPro" id="IPR006533">
    <property type="entry name" value="T6SS_Vgr_RhsGE"/>
</dbReference>
<dbReference type="Gene3D" id="2.30.110.50">
    <property type="match status" value="1"/>
</dbReference>
<feature type="domain" description="Putative type VI secretion system Rhs element associated Vgr" evidence="4">
    <location>
        <begin position="496"/>
        <end position="596"/>
    </location>
</feature>
<proteinExistence type="inferred from homology"/>
<dbReference type="Gene3D" id="2.40.50.230">
    <property type="entry name" value="Gp5 N-terminal domain"/>
    <property type="match status" value="1"/>
</dbReference>
<dbReference type="NCBIfam" id="TIGR03361">
    <property type="entry name" value="VI_Rhs_Vgr"/>
    <property type="match status" value="1"/>
</dbReference>
<keyword evidence="6" id="KW-1185">Reference proteome</keyword>
<dbReference type="InterPro" id="IPR037026">
    <property type="entry name" value="Vgr_OB-fold_dom_sf"/>
</dbReference>
<dbReference type="InterPro" id="IPR017847">
    <property type="entry name" value="T6SS_RhsGE_Vgr_subset"/>
</dbReference>
<dbReference type="Pfam" id="PF10106">
    <property type="entry name" value="DUF2345"/>
    <property type="match status" value="1"/>
</dbReference>
<accession>A0AB94ID90</accession>
<protein>
    <submittedName>
        <fullName evidence="5">Type VI secretion system tip protein VgrG</fullName>
    </submittedName>
</protein>
<reference evidence="5 6" key="1">
    <citation type="journal article" date="2014" name="Appl. Environ. Microbiol.">
        <title>Genomic features of a bumble bee symbiont reflect its host environment.</title>
        <authorList>
            <person name="Martinson V.G."/>
            <person name="Magoc T."/>
            <person name="Koch H."/>
            <person name="Salzberg S.L."/>
            <person name="Moran N.A."/>
        </authorList>
    </citation>
    <scope>NUCLEOTIDE SEQUENCE [LARGE SCALE GENOMIC DNA]</scope>
    <source>
        <strain evidence="5 6">Bimp</strain>
    </source>
</reference>
<dbReference type="Gene3D" id="4.10.220.110">
    <property type="match status" value="1"/>
</dbReference>
<name>A0AB94ID90_9GAMM</name>
<dbReference type="Pfam" id="PF04717">
    <property type="entry name" value="Phage_base_V"/>
    <property type="match status" value="1"/>
</dbReference>
<evidence type="ECO:0000259" key="3">
    <source>
        <dbReference type="Pfam" id="PF10106"/>
    </source>
</evidence>
<dbReference type="InterPro" id="IPR028244">
    <property type="entry name" value="T6SS_Rhs_Vgr_dom"/>
</dbReference>
<organism evidence="5 6">
    <name type="scientific">Candidatus Schmidhempelia bombi str. Bimp</name>
    <dbReference type="NCBI Taxonomy" id="1387197"/>
    <lineage>
        <taxon>Bacteria</taxon>
        <taxon>Pseudomonadati</taxon>
        <taxon>Pseudomonadota</taxon>
        <taxon>Gammaproteobacteria</taxon>
        <taxon>Orbales</taxon>
        <taxon>Orbaceae</taxon>
        <taxon>Candidatus Schmidhempelia</taxon>
    </lineage>
</organism>
<gene>
    <name evidence="5" type="ORF">O970_03860</name>
</gene>
<dbReference type="SUPFAM" id="SSF69279">
    <property type="entry name" value="Phage tail proteins"/>
    <property type="match status" value="2"/>
</dbReference>
<evidence type="ECO:0000259" key="2">
    <source>
        <dbReference type="Pfam" id="PF04717"/>
    </source>
</evidence>
<evidence type="ECO:0000313" key="5">
    <source>
        <dbReference type="EMBL" id="TEA27390.1"/>
    </source>
</evidence>